<dbReference type="GeneTree" id="ENSGT01150000290211"/>
<dbReference type="SUPFAM" id="SSF47986">
    <property type="entry name" value="DEATH domain"/>
    <property type="match status" value="1"/>
</dbReference>
<evidence type="ECO:0000259" key="1">
    <source>
        <dbReference type="PROSITE" id="PS50209"/>
    </source>
</evidence>
<dbReference type="OMA" id="RIMIESM"/>
<dbReference type="InterPro" id="IPR011029">
    <property type="entry name" value="DEATH-like_dom_sf"/>
</dbReference>
<dbReference type="Pfam" id="PF00619">
    <property type="entry name" value="CARD"/>
    <property type="match status" value="1"/>
</dbReference>
<name>A0A3Q2XEN3_HIPCM</name>
<reference evidence="2" key="1">
    <citation type="submission" date="2025-08" db="UniProtKB">
        <authorList>
            <consortium name="Ensembl"/>
        </authorList>
    </citation>
    <scope>IDENTIFICATION</scope>
</reference>
<evidence type="ECO:0000313" key="3">
    <source>
        <dbReference type="Proteomes" id="UP000264820"/>
    </source>
</evidence>
<keyword evidence="3" id="KW-1185">Reference proteome</keyword>
<dbReference type="Proteomes" id="UP000264820">
    <property type="component" value="Unplaced"/>
</dbReference>
<dbReference type="Ensembl" id="ENSHCOT00000009985.1">
    <property type="protein sequence ID" value="ENSHCOP00000002698.1"/>
    <property type="gene ID" value="ENSHCOG00000003890.1"/>
</dbReference>
<proteinExistence type="predicted"/>
<dbReference type="Gene3D" id="1.10.533.10">
    <property type="entry name" value="Death Domain, Fas"/>
    <property type="match status" value="1"/>
</dbReference>
<dbReference type="InterPro" id="IPR001315">
    <property type="entry name" value="CARD"/>
</dbReference>
<dbReference type="PROSITE" id="PS50209">
    <property type="entry name" value="CARD"/>
    <property type="match status" value="1"/>
</dbReference>
<feature type="domain" description="CARD" evidence="1">
    <location>
        <begin position="1"/>
        <end position="90"/>
    </location>
</feature>
<reference evidence="2" key="2">
    <citation type="submission" date="2025-09" db="UniProtKB">
        <authorList>
            <consortium name="Ensembl"/>
        </authorList>
    </citation>
    <scope>IDENTIFICATION</scope>
</reference>
<sequence length="110" mass="12278">LLDEELRRVSTDFAERVSAEVTNQLLSDLLGASLNEGERDAIIQGHVIQTHRARALIDTVRKKGPEASRIMIFHLERRDSTLHGHLGLPRIPTPQAAKIPQALKQETSLN</sequence>
<organism evidence="2 3">
    <name type="scientific">Hippocampus comes</name>
    <name type="common">Tiger tail seahorse</name>
    <dbReference type="NCBI Taxonomy" id="109280"/>
    <lineage>
        <taxon>Eukaryota</taxon>
        <taxon>Metazoa</taxon>
        <taxon>Chordata</taxon>
        <taxon>Craniata</taxon>
        <taxon>Vertebrata</taxon>
        <taxon>Euteleostomi</taxon>
        <taxon>Actinopterygii</taxon>
        <taxon>Neopterygii</taxon>
        <taxon>Teleostei</taxon>
        <taxon>Neoteleostei</taxon>
        <taxon>Acanthomorphata</taxon>
        <taxon>Syngnathiaria</taxon>
        <taxon>Syngnathiformes</taxon>
        <taxon>Syngnathoidei</taxon>
        <taxon>Syngnathidae</taxon>
        <taxon>Hippocampus</taxon>
    </lineage>
</organism>
<dbReference type="GO" id="GO:0042981">
    <property type="term" value="P:regulation of apoptotic process"/>
    <property type="evidence" value="ECO:0007669"/>
    <property type="project" value="InterPro"/>
</dbReference>
<dbReference type="STRING" id="109280.ENSHCOP00000002698"/>
<dbReference type="AlphaFoldDB" id="A0A3Q2XEN3"/>
<protein>
    <recommendedName>
        <fullName evidence="1">CARD domain-containing protein</fullName>
    </recommendedName>
</protein>
<evidence type="ECO:0000313" key="2">
    <source>
        <dbReference type="Ensembl" id="ENSHCOP00000002698.1"/>
    </source>
</evidence>
<accession>A0A3Q2XEN3</accession>